<proteinExistence type="predicted"/>
<evidence type="ECO:0000313" key="2">
    <source>
        <dbReference type="EMBL" id="CAA6820847.1"/>
    </source>
</evidence>
<dbReference type="AlphaFoldDB" id="A0A6S6TRS9"/>
<dbReference type="SUPFAM" id="SSF109755">
    <property type="entry name" value="PhoU-like"/>
    <property type="match status" value="1"/>
</dbReference>
<reference evidence="2" key="1">
    <citation type="submission" date="2020-01" db="EMBL/GenBank/DDBJ databases">
        <authorList>
            <person name="Meier V. D."/>
            <person name="Meier V D."/>
        </authorList>
    </citation>
    <scope>NUCLEOTIDE SEQUENCE</scope>
    <source>
        <strain evidence="2">HLG_WM_MAG_04</strain>
    </source>
</reference>
<evidence type="ECO:0000259" key="1">
    <source>
        <dbReference type="Pfam" id="PF01895"/>
    </source>
</evidence>
<dbReference type="Gene3D" id="1.20.58.220">
    <property type="entry name" value="Phosphate transport system protein phou homolog 2, domain 2"/>
    <property type="match status" value="1"/>
</dbReference>
<feature type="domain" description="PhoU" evidence="1">
    <location>
        <begin position="17"/>
        <end position="93"/>
    </location>
</feature>
<dbReference type="Pfam" id="PF01895">
    <property type="entry name" value="PhoU"/>
    <property type="match status" value="1"/>
</dbReference>
<dbReference type="InterPro" id="IPR038078">
    <property type="entry name" value="PhoU-like_sf"/>
</dbReference>
<dbReference type="InterPro" id="IPR026022">
    <property type="entry name" value="PhoU_dom"/>
</dbReference>
<gene>
    <name evidence="2" type="ORF">HELGO_WM9135</name>
</gene>
<dbReference type="EMBL" id="CACVAX010000058">
    <property type="protein sequence ID" value="CAA6820847.1"/>
    <property type="molecule type" value="Genomic_DNA"/>
</dbReference>
<name>A0A6S6TRS9_9BACT</name>
<protein>
    <submittedName>
        <fullName evidence="2">Phosphate transport system regulatory protein PhoU</fullName>
    </submittedName>
</protein>
<organism evidence="2">
    <name type="scientific">uncultured Sulfurovum sp</name>
    <dbReference type="NCBI Taxonomy" id="269237"/>
    <lineage>
        <taxon>Bacteria</taxon>
        <taxon>Pseudomonadati</taxon>
        <taxon>Campylobacterota</taxon>
        <taxon>Epsilonproteobacteria</taxon>
        <taxon>Campylobacterales</taxon>
        <taxon>Sulfurovaceae</taxon>
        <taxon>Sulfurovum</taxon>
        <taxon>environmental samples</taxon>
    </lineage>
</organism>
<sequence length="221" mass="25764">MLPQYHDARHEVRDTVIEMVENLANTNKLAFEAMKSNSVEGLENARKGLKEMQDITEKIDNNIVLIFAKFTPGARDLREMVSYLKVTSELNRIQSNVNSYLKNMQSVLIEDNRDMSEFIHDSLRINQCTLKAFDYSIEMLKTFEDDDKIKKLASKINIEFSKTEDIYSILEKEMVQKMSDADSHAGEYFNLLKYFRKNMKIIDRLENIAQRVIFARMGGKL</sequence>
<accession>A0A6S6TRS9</accession>